<name>X1KDV8_9ZZZZ</name>
<reference evidence="1" key="1">
    <citation type="journal article" date="2014" name="Front. Microbiol.">
        <title>High frequency of phylogenetically diverse reductive dehalogenase-homologous genes in deep subseafloor sedimentary metagenomes.</title>
        <authorList>
            <person name="Kawai M."/>
            <person name="Futagami T."/>
            <person name="Toyoda A."/>
            <person name="Takaki Y."/>
            <person name="Nishi S."/>
            <person name="Hori S."/>
            <person name="Arai W."/>
            <person name="Tsubouchi T."/>
            <person name="Morono Y."/>
            <person name="Uchiyama I."/>
            <person name="Ito T."/>
            <person name="Fujiyama A."/>
            <person name="Inagaki F."/>
            <person name="Takami H."/>
        </authorList>
    </citation>
    <scope>NUCLEOTIDE SEQUENCE</scope>
    <source>
        <strain evidence="1">Expedition CK06-06</strain>
    </source>
</reference>
<evidence type="ECO:0008006" key="2">
    <source>
        <dbReference type="Google" id="ProtNLM"/>
    </source>
</evidence>
<dbReference type="EMBL" id="BARU01038041">
    <property type="protein sequence ID" value="GAH80243.1"/>
    <property type="molecule type" value="Genomic_DNA"/>
</dbReference>
<sequence>TLNPERRTYNQTLLVPISYTHFGKSERVRIYAAIGNYGIFGFDEILHGYEDRTIQDDLQPTTWSYAIPIRITRAISPGTYAVYAKVMRITTGLGEIISEPQQNIIEVYEER</sequence>
<dbReference type="AlphaFoldDB" id="X1KDV8"/>
<comment type="caution">
    <text evidence="1">The sequence shown here is derived from an EMBL/GenBank/DDBJ whole genome shotgun (WGS) entry which is preliminary data.</text>
</comment>
<feature type="non-terminal residue" evidence="1">
    <location>
        <position position="1"/>
    </location>
</feature>
<proteinExistence type="predicted"/>
<organism evidence="1">
    <name type="scientific">marine sediment metagenome</name>
    <dbReference type="NCBI Taxonomy" id="412755"/>
    <lineage>
        <taxon>unclassified sequences</taxon>
        <taxon>metagenomes</taxon>
        <taxon>ecological metagenomes</taxon>
    </lineage>
</organism>
<gene>
    <name evidence="1" type="ORF">S03H2_59177</name>
</gene>
<accession>X1KDV8</accession>
<protein>
    <recommendedName>
        <fullName evidence="2">Wzt C-terminal domain-containing protein</fullName>
    </recommendedName>
</protein>
<evidence type="ECO:0000313" key="1">
    <source>
        <dbReference type="EMBL" id="GAH80243.1"/>
    </source>
</evidence>